<feature type="domain" description="RNA polymerase sigma-70 region 2" evidence="6">
    <location>
        <begin position="39"/>
        <end position="106"/>
    </location>
</feature>
<gene>
    <name evidence="9" type="ORF">CP977_01780</name>
    <name evidence="8" type="ORF">GCM10010497_22340</name>
</gene>
<feature type="domain" description="RNA polymerase sigma-70 region 4" evidence="7">
    <location>
        <begin position="141"/>
        <end position="189"/>
    </location>
</feature>
<dbReference type="NCBIfam" id="TIGR02937">
    <property type="entry name" value="sigma70-ECF"/>
    <property type="match status" value="1"/>
</dbReference>
<evidence type="ECO:0000313" key="11">
    <source>
        <dbReference type="Proteomes" id="UP000642014"/>
    </source>
</evidence>
<dbReference type="EMBL" id="BMSJ01000003">
    <property type="protein sequence ID" value="GGR19733.1"/>
    <property type="molecule type" value="Genomic_DNA"/>
</dbReference>
<dbReference type="SUPFAM" id="SSF88946">
    <property type="entry name" value="Sigma2 domain of RNA polymerase sigma factors"/>
    <property type="match status" value="1"/>
</dbReference>
<dbReference type="InterPro" id="IPR014284">
    <property type="entry name" value="RNA_pol_sigma-70_dom"/>
</dbReference>
<dbReference type="InterPro" id="IPR007630">
    <property type="entry name" value="RNA_pol_sigma70_r4"/>
</dbReference>
<dbReference type="InterPro" id="IPR013324">
    <property type="entry name" value="RNA_pol_sigma_r3/r4-like"/>
</dbReference>
<proteinExistence type="inferred from homology"/>
<evidence type="ECO:0000313" key="10">
    <source>
        <dbReference type="Proteomes" id="UP000326029"/>
    </source>
</evidence>
<dbReference type="Gene3D" id="1.10.10.10">
    <property type="entry name" value="Winged helix-like DNA-binding domain superfamily/Winged helix DNA-binding domain"/>
    <property type="match status" value="1"/>
</dbReference>
<evidence type="ECO:0000313" key="9">
    <source>
        <dbReference type="EMBL" id="QEV31053.1"/>
    </source>
</evidence>
<evidence type="ECO:0000256" key="3">
    <source>
        <dbReference type="ARBA" id="ARBA00023082"/>
    </source>
</evidence>
<evidence type="ECO:0000259" key="6">
    <source>
        <dbReference type="Pfam" id="PF04542"/>
    </source>
</evidence>
<dbReference type="Gene3D" id="1.10.1740.10">
    <property type="match status" value="1"/>
</dbReference>
<dbReference type="PANTHER" id="PTHR43133:SF62">
    <property type="entry name" value="RNA POLYMERASE SIGMA FACTOR SIGZ"/>
    <property type="match status" value="1"/>
</dbReference>
<evidence type="ECO:0000259" key="7">
    <source>
        <dbReference type="Pfam" id="PF04545"/>
    </source>
</evidence>
<dbReference type="SUPFAM" id="SSF88659">
    <property type="entry name" value="Sigma3 and sigma4 domains of RNA polymerase sigma factors"/>
    <property type="match status" value="1"/>
</dbReference>
<keyword evidence="3" id="KW-0731">Sigma factor</keyword>
<keyword evidence="5" id="KW-0804">Transcription</keyword>
<evidence type="ECO:0000256" key="4">
    <source>
        <dbReference type="ARBA" id="ARBA00023125"/>
    </source>
</evidence>
<keyword evidence="10" id="KW-1185">Reference proteome</keyword>
<accession>A0AAV4KHS8</accession>
<organism evidence="8 11">
    <name type="scientific">Streptomyces cinereoruber</name>
    <dbReference type="NCBI Taxonomy" id="67260"/>
    <lineage>
        <taxon>Bacteria</taxon>
        <taxon>Bacillati</taxon>
        <taxon>Actinomycetota</taxon>
        <taxon>Actinomycetes</taxon>
        <taxon>Kitasatosporales</taxon>
        <taxon>Streptomycetaceae</taxon>
        <taxon>Streptomyces</taxon>
    </lineage>
</organism>
<evidence type="ECO:0000313" key="8">
    <source>
        <dbReference type="EMBL" id="GGR19733.1"/>
    </source>
</evidence>
<dbReference type="Pfam" id="PF04542">
    <property type="entry name" value="Sigma70_r2"/>
    <property type="match status" value="1"/>
</dbReference>
<sequence>MTAVREGAGVPAAGVAAATEEDLGEGFAEGDEACLNEAYRRWGALVHAVAARRLADPEEAKDVTQQVFVGAWNNRGSFDSRRGSLRTWLMGITHKKVADAFDRRSRHLRDVDAATAAANISVRPAPATETLLDHMVLTREMEDLPDQQQLVLQLAFYEDLSQTQIAERTGMPLGTVKSHTRRGLMRLKKRLEADREAHR</sequence>
<dbReference type="AlphaFoldDB" id="A0AAV4KHS8"/>
<protein>
    <submittedName>
        <fullName evidence="8 9">RNA polymerase sigma factor</fullName>
    </submittedName>
</protein>
<keyword evidence="4" id="KW-0238">DNA-binding</keyword>
<dbReference type="InterPro" id="IPR013325">
    <property type="entry name" value="RNA_pol_sigma_r2"/>
</dbReference>
<dbReference type="EMBL" id="CP023693">
    <property type="protein sequence ID" value="QEV31053.1"/>
    <property type="molecule type" value="Genomic_DNA"/>
</dbReference>
<dbReference type="PANTHER" id="PTHR43133">
    <property type="entry name" value="RNA POLYMERASE ECF-TYPE SIGMA FACTO"/>
    <property type="match status" value="1"/>
</dbReference>
<dbReference type="InterPro" id="IPR007627">
    <property type="entry name" value="RNA_pol_sigma70_r2"/>
</dbReference>
<keyword evidence="2" id="KW-0805">Transcription regulation</keyword>
<reference evidence="8" key="3">
    <citation type="submission" date="2023-08" db="EMBL/GenBank/DDBJ databases">
        <authorList>
            <person name="Sun Q."/>
            <person name="Ohkuma M."/>
        </authorList>
    </citation>
    <scope>NUCLEOTIDE SEQUENCE</scope>
    <source>
        <strain evidence="8">JCM 4205</strain>
    </source>
</reference>
<dbReference type="GO" id="GO:0006352">
    <property type="term" value="P:DNA-templated transcription initiation"/>
    <property type="evidence" value="ECO:0007669"/>
    <property type="project" value="InterPro"/>
</dbReference>
<name>A0AAV4KHS8_9ACTN</name>
<evidence type="ECO:0000256" key="1">
    <source>
        <dbReference type="ARBA" id="ARBA00010641"/>
    </source>
</evidence>
<reference evidence="8 11" key="1">
    <citation type="journal article" date="2014" name="Int. J. Syst. Evol. Microbiol.">
        <title>Complete genome sequence of Corynebacterium casei LMG S-19264T (=DSM 44701T), isolated from a smear-ripened cheese.</title>
        <authorList>
            <consortium name="US DOE Joint Genome Institute (JGI-PGF)"/>
            <person name="Walter F."/>
            <person name="Albersmeier A."/>
            <person name="Kalinowski J."/>
            <person name="Ruckert C."/>
        </authorList>
    </citation>
    <scope>NUCLEOTIDE SEQUENCE [LARGE SCALE GENOMIC DNA]</scope>
    <source>
        <strain evidence="8 11">JCM 4205</strain>
    </source>
</reference>
<dbReference type="GO" id="GO:0016987">
    <property type="term" value="F:sigma factor activity"/>
    <property type="evidence" value="ECO:0007669"/>
    <property type="project" value="UniProtKB-KW"/>
</dbReference>
<dbReference type="Proteomes" id="UP000642014">
    <property type="component" value="Unassembled WGS sequence"/>
</dbReference>
<evidence type="ECO:0000256" key="2">
    <source>
        <dbReference type="ARBA" id="ARBA00023015"/>
    </source>
</evidence>
<dbReference type="InterPro" id="IPR039425">
    <property type="entry name" value="RNA_pol_sigma-70-like"/>
</dbReference>
<dbReference type="InterPro" id="IPR036388">
    <property type="entry name" value="WH-like_DNA-bd_sf"/>
</dbReference>
<reference evidence="9 10" key="2">
    <citation type="submission" date="2017-09" db="EMBL/GenBank/DDBJ databases">
        <authorList>
            <person name="Lee N."/>
            <person name="Cho B.-K."/>
        </authorList>
    </citation>
    <scope>NUCLEOTIDE SEQUENCE [LARGE SCALE GENOMIC DNA]</scope>
    <source>
        <strain evidence="9 10">ATCC 19740</strain>
    </source>
</reference>
<evidence type="ECO:0000256" key="5">
    <source>
        <dbReference type="ARBA" id="ARBA00023163"/>
    </source>
</evidence>
<dbReference type="Proteomes" id="UP000326029">
    <property type="component" value="Chromosome"/>
</dbReference>
<comment type="similarity">
    <text evidence="1">Belongs to the sigma-70 factor family. ECF subfamily.</text>
</comment>
<dbReference type="GO" id="GO:0003677">
    <property type="term" value="F:DNA binding"/>
    <property type="evidence" value="ECO:0007669"/>
    <property type="project" value="UniProtKB-KW"/>
</dbReference>
<dbReference type="CDD" id="cd06171">
    <property type="entry name" value="Sigma70_r4"/>
    <property type="match status" value="1"/>
</dbReference>
<dbReference type="Pfam" id="PF04545">
    <property type="entry name" value="Sigma70_r4"/>
    <property type="match status" value="1"/>
</dbReference>